<feature type="domain" description="Methyltransferase FkbM" evidence="1">
    <location>
        <begin position="197"/>
        <end position="333"/>
    </location>
</feature>
<gene>
    <name evidence="2" type="ordered locus">Ppro_3343</name>
</gene>
<evidence type="ECO:0000313" key="2">
    <source>
        <dbReference type="EMBL" id="ABL00936.1"/>
    </source>
</evidence>
<keyword evidence="2" id="KW-0808">Transferase</keyword>
<proteinExistence type="predicted"/>
<keyword evidence="2" id="KW-0489">Methyltransferase</keyword>
<accession>A1AUB5</accession>
<dbReference type="NCBIfam" id="TIGR01444">
    <property type="entry name" value="fkbM_fam"/>
    <property type="match status" value="1"/>
</dbReference>
<dbReference type="GO" id="GO:0008168">
    <property type="term" value="F:methyltransferase activity"/>
    <property type="evidence" value="ECO:0007669"/>
    <property type="project" value="UniProtKB-KW"/>
</dbReference>
<keyword evidence="3" id="KW-1185">Reference proteome</keyword>
<dbReference type="AlphaFoldDB" id="A1AUB5"/>
<dbReference type="Pfam" id="PF05050">
    <property type="entry name" value="Methyltransf_21"/>
    <property type="match status" value="1"/>
</dbReference>
<dbReference type="eggNOG" id="COG1086">
    <property type="taxonomic scope" value="Bacteria"/>
</dbReference>
<protein>
    <submittedName>
        <fullName evidence="2">Methyltransferase FkbM family</fullName>
    </submittedName>
</protein>
<dbReference type="Proteomes" id="UP000006732">
    <property type="component" value="Chromosome"/>
</dbReference>
<reference evidence="2 3" key="1">
    <citation type="submission" date="2006-10" db="EMBL/GenBank/DDBJ databases">
        <title>Complete sequence of chromosome of Pelobacter propionicus DSM 2379.</title>
        <authorList>
            <consortium name="US DOE Joint Genome Institute"/>
            <person name="Copeland A."/>
            <person name="Lucas S."/>
            <person name="Lapidus A."/>
            <person name="Barry K."/>
            <person name="Detter J.C."/>
            <person name="Glavina del Rio T."/>
            <person name="Hammon N."/>
            <person name="Israni S."/>
            <person name="Dalin E."/>
            <person name="Tice H."/>
            <person name="Pitluck S."/>
            <person name="Saunders E."/>
            <person name="Brettin T."/>
            <person name="Bruce D."/>
            <person name="Han C."/>
            <person name="Tapia R."/>
            <person name="Schmutz J."/>
            <person name="Larimer F."/>
            <person name="Land M."/>
            <person name="Hauser L."/>
            <person name="Kyrpides N."/>
            <person name="Kim E."/>
            <person name="Lovley D."/>
            <person name="Richardson P."/>
        </authorList>
    </citation>
    <scope>NUCLEOTIDE SEQUENCE [LARGE SCALE GENOMIC DNA]</scope>
    <source>
        <strain evidence="3">DSM 2379 / NBRC 103807 / OttBd1</strain>
    </source>
</reference>
<sequence length="371" mass="41741">MKEIAAEVPAAPWRELDRPLILYGAGNLGKMAGKYLRFIGIPFLYVVDANSKMYENDIEWSGIPVLSPSEVSNSDKKNSLLAVCISTIPFNPLFQSLQAQGWECIVPFYDITEVFQGRHPLKNGWFSGALTDKDMRGTNEALSGWADDISRAHHLQFLAWRCLRQEWVFADAPVTTADRYFIPQVVGQFTGNESFLDIGAHHGEVCVSFADIVHGRFKSIVAVEPDSQNLTELSKVFLKHFPDSVRGRINVLDVVISDGRCSEHFFEGHGYTSQLSSLGEKGVVTVSIDDLQLSPTFLKVHVEGWELFALRGGLNTLRRCRPIVAITAYHNRQGIWELPVWCMNSLPNYRFFTRMHGWCGTGLVIYALPDR</sequence>
<dbReference type="STRING" id="338966.Ppro_3343"/>
<name>A1AUB5_PELPD</name>
<dbReference type="EMBL" id="CP000482">
    <property type="protein sequence ID" value="ABL00936.1"/>
    <property type="molecule type" value="Genomic_DNA"/>
</dbReference>
<dbReference type="GO" id="GO:0032259">
    <property type="term" value="P:methylation"/>
    <property type="evidence" value="ECO:0007669"/>
    <property type="project" value="UniProtKB-KW"/>
</dbReference>
<dbReference type="Gene3D" id="3.40.50.150">
    <property type="entry name" value="Vaccinia Virus protein VP39"/>
    <property type="match status" value="1"/>
</dbReference>
<organism evidence="2 3">
    <name type="scientific">Pelobacter propionicus (strain DSM 2379 / NBRC 103807 / OttBd1)</name>
    <dbReference type="NCBI Taxonomy" id="338966"/>
    <lineage>
        <taxon>Bacteria</taxon>
        <taxon>Pseudomonadati</taxon>
        <taxon>Thermodesulfobacteriota</taxon>
        <taxon>Desulfuromonadia</taxon>
        <taxon>Desulfuromonadales</taxon>
        <taxon>Desulfuromonadaceae</taxon>
        <taxon>Pelobacter</taxon>
    </lineage>
</organism>
<evidence type="ECO:0000259" key="1">
    <source>
        <dbReference type="Pfam" id="PF05050"/>
    </source>
</evidence>
<dbReference type="SUPFAM" id="SSF53335">
    <property type="entry name" value="S-adenosyl-L-methionine-dependent methyltransferases"/>
    <property type="match status" value="1"/>
</dbReference>
<dbReference type="KEGG" id="ppd:Ppro_3343"/>
<dbReference type="InterPro" id="IPR029063">
    <property type="entry name" value="SAM-dependent_MTases_sf"/>
</dbReference>
<evidence type="ECO:0000313" key="3">
    <source>
        <dbReference type="Proteomes" id="UP000006732"/>
    </source>
</evidence>
<dbReference type="InterPro" id="IPR006342">
    <property type="entry name" value="FkbM_mtfrase"/>
</dbReference>
<dbReference type="HOGENOM" id="CLU_048284_0_0_7"/>